<sequence>MASSKGKKSKNAMLNELQQMADRQTGFDYTSLIPSALTGQDRLIVEKFLRNDDLTELERDRALLVFAQALMAENSNQQSTADGLIVTDVVDASASVAEGIGMTEMAAETTEQTAHLHDDVGYEGEGDREPNCLQGEEYAFEPNAESLSEVRQRINVGWMAGPNENATDYDWKIASYSQRLGCQLYNFISYPIGGTKRGFWGPSESEPSPPPIDLPDIQLKNHLWETYVNGQISEWIDCDSEDAAFAEFSEKELAKELNYISYLGLRSVVIRLKRISSPRLAKLLSQWLWTKNVALTFWIFIPSTLTNLIKSANEKETRELDLWTVWADFRTACCNFNSQRIIVGIHISADIDNEFLEAKYTERWRAEPLFAFILDSNVFITSDTAQAALPIAHSTVLRKLWTSDQSRIMIRLSEQEPEGQMADRMKLFYAQCLRTVLRDASATNNVTSSTDASFLTESGINYVDVLQAPLQPLADNLDSAVYNTFEQDLTKYRKYREAVEAALKDIGETGRHAEEAVVYVLGAGRGPLVTMTIEAERNYNEKHRTKKDRLKLDIYVVEKNPNAIVTLRFMNEKCWRGRCRIIESDMRCLPAVARDLGLPQPDIVVSELLGSFGDNELSPECLDGVTSFLKPTTINIPQSYTSYAVPIMSLIMHQSIRATGASYYTRGIPGHGRQGPVQLEDGTYEQMYPQGKHAANMDQVYVVFLKQHCRLNEPQLVFQFDHPNFEEKSNERSIELKFPIDRPADVMGFAGYFSMVLYKDVVLSTVPATHSKDMISWFPALLPLREFLRVQEGDELTFHVDRKVDDTGVWYEWFASLKKPLGEVVKTPLQNENGISYYMRLFS</sequence>
<dbReference type="InterPro" id="IPR035248">
    <property type="entry name" value="PRMT5_C"/>
</dbReference>
<evidence type="ECO:0000256" key="3">
    <source>
        <dbReference type="ARBA" id="ARBA00022691"/>
    </source>
</evidence>
<dbReference type="Gene3D" id="2.70.160.11">
    <property type="entry name" value="Hnrnp arginine n-methyltransferase1"/>
    <property type="match status" value="1"/>
</dbReference>
<feature type="domain" description="PRMT5 arginine-N-methyltransferase" evidence="5">
    <location>
        <begin position="460"/>
        <end position="636"/>
    </location>
</feature>
<protein>
    <submittedName>
        <fullName evidence="8">Uncharacterized protein</fullName>
    </submittedName>
</protein>
<organism evidence="8 9">
    <name type="scientific">Diploscapter pachys</name>
    <dbReference type="NCBI Taxonomy" id="2018661"/>
    <lineage>
        <taxon>Eukaryota</taxon>
        <taxon>Metazoa</taxon>
        <taxon>Ecdysozoa</taxon>
        <taxon>Nematoda</taxon>
        <taxon>Chromadorea</taxon>
        <taxon>Rhabditida</taxon>
        <taxon>Rhabditina</taxon>
        <taxon>Rhabditomorpha</taxon>
        <taxon>Rhabditoidea</taxon>
        <taxon>Rhabditidae</taxon>
        <taxon>Diploscapter</taxon>
    </lineage>
</organism>
<feature type="domain" description="PRMT5 TIM barrel" evidence="6">
    <location>
        <begin position="185"/>
        <end position="412"/>
    </location>
</feature>
<evidence type="ECO:0000256" key="1">
    <source>
        <dbReference type="ARBA" id="ARBA00022603"/>
    </source>
</evidence>
<dbReference type="PROSITE" id="PS51678">
    <property type="entry name" value="SAM_MT_PRMT"/>
    <property type="match status" value="1"/>
</dbReference>
<dbReference type="OrthoDB" id="1368803at2759"/>
<dbReference type="InterPro" id="IPR035247">
    <property type="entry name" value="PRMT5_TIM"/>
</dbReference>
<dbReference type="AlphaFoldDB" id="A0A2A2LD47"/>
<dbReference type="SUPFAM" id="SSF53335">
    <property type="entry name" value="S-adenosyl-L-methionine-dependent methyltransferases"/>
    <property type="match status" value="1"/>
</dbReference>
<evidence type="ECO:0000259" key="5">
    <source>
        <dbReference type="Pfam" id="PF05185"/>
    </source>
</evidence>
<dbReference type="GO" id="GO:0006355">
    <property type="term" value="P:regulation of DNA-templated transcription"/>
    <property type="evidence" value="ECO:0007669"/>
    <property type="project" value="TreeGrafter"/>
</dbReference>
<dbReference type="Pfam" id="PF17285">
    <property type="entry name" value="PRMT5_TIM"/>
    <property type="match status" value="1"/>
</dbReference>
<evidence type="ECO:0000313" key="8">
    <source>
        <dbReference type="EMBL" id="PAV84191.1"/>
    </source>
</evidence>
<dbReference type="GO" id="GO:0005634">
    <property type="term" value="C:nucleus"/>
    <property type="evidence" value="ECO:0007669"/>
    <property type="project" value="TreeGrafter"/>
</dbReference>
<dbReference type="FunFam" id="2.70.160.11:FF:000028">
    <property type="entry name" value="Protein arginine N-methyltransferase 5"/>
    <property type="match status" value="1"/>
</dbReference>
<keyword evidence="3 4" id="KW-0949">S-adenosyl-L-methionine</keyword>
<dbReference type="Proteomes" id="UP000218231">
    <property type="component" value="Unassembled WGS sequence"/>
</dbReference>
<dbReference type="InterPro" id="IPR029063">
    <property type="entry name" value="SAM-dependent_MTases_sf"/>
</dbReference>
<gene>
    <name evidence="8" type="ORF">WR25_06118</name>
</gene>
<dbReference type="InterPro" id="IPR025799">
    <property type="entry name" value="Arg_MeTrfase"/>
</dbReference>
<evidence type="ECO:0000259" key="7">
    <source>
        <dbReference type="Pfam" id="PF17286"/>
    </source>
</evidence>
<evidence type="ECO:0000313" key="9">
    <source>
        <dbReference type="Proteomes" id="UP000218231"/>
    </source>
</evidence>
<dbReference type="PANTHER" id="PTHR10738:SF0">
    <property type="entry name" value="PROTEIN ARGININE N-METHYLTRANSFERASE 5"/>
    <property type="match status" value="1"/>
</dbReference>
<evidence type="ECO:0000256" key="2">
    <source>
        <dbReference type="ARBA" id="ARBA00022679"/>
    </source>
</evidence>
<name>A0A2A2LD47_9BILA</name>
<dbReference type="PANTHER" id="PTHR10738">
    <property type="entry name" value="PROTEIN ARGININE N-METHYLTRANSFERASE 5"/>
    <property type="match status" value="1"/>
</dbReference>
<dbReference type="STRING" id="2018661.A0A2A2LD47"/>
<reference evidence="8 9" key="1">
    <citation type="journal article" date="2017" name="Curr. Biol.">
        <title>Genome architecture and evolution of a unichromosomal asexual nematode.</title>
        <authorList>
            <person name="Fradin H."/>
            <person name="Zegar C."/>
            <person name="Gutwein M."/>
            <person name="Lucas J."/>
            <person name="Kovtun M."/>
            <person name="Corcoran D."/>
            <person name="Baugh L.R."/>
            <person name="Kiontke K."/>
            <person name="Gunsalus K."/>
            <person name="Fitch D.H."/>
            <person name="Piano F."/>
        </authorList>
    </citation>
    <scope>NUCLEOTIDE SEQUENCE [LARGE SCALE GENOMIC DNA]</scope>
    <source>
        <strain evidence="8">PF1309</strain>
    </source>
</reference>
<dbReference type="EMBL" id="LIAE01006881">
    <property type="protein sequence ID" value="PAV84191.1"/>
    <property type="molecule type" value="Genomic_DNA"/>
</dbReference>
<keyword evidence="9" id="KW-1185">Reference proteome</keyword>
<dbReference type="Pfam" id="PF05185">
    <property type="entry name" value="PRMT5"/>
    <property type="match status" value="1"/>
</dbReference>
<feature type="domain" description="PRMT5 oligomerisation" evidence="7">
    <location>
        <begin position="639"/>
        <end position="839"/>
    </location>
</feature>
<evidence type="ECO:0000256" key="4">
    <source>
        <dbReference type="PROSITE-ProRule" id="PRU01015"/>
    </source>
</evidence>
<proteinExistence type="predicted"/>
<keyword evidence="1 4" id="KW-0489">Methyltransferase</keyword>
<evidence type="ECO:0000259" key="6">
    <source>
        <dbReference type="Pfam" id="PF17285"/>
    </source>
</evidence>
<accession>A0A2A2LD47</accession>
<dbReference type="Pfam" id="PF17286">
    <property type="entry name" value="PRMT5_C"/>
    <property type="match status" value="1"/>
</dbReference>
<keyword evidence="2 4" id="KW-0808">Transferase</keyword>
<dbReference type="Gene3D" id="3.40.50.150">
    <property type="entry name" value="Vaccinia Virus protein VP39"/>
    <property type="match status" value="1"/>
</dbReference>
<dbReference type="GO" id="GO:0032259">
    <property type="term" value="P:methylation"/>
    <property type="evidence" value="ECO:0007669"/>
    <property type="project" value="UniProtKB-KW"/>
</dbReference>
<dbReference type="Gene3D" id="3.20.20.150">
    <property type="entry name" value="Divalent-metal-dependent TIM barrel enzymes"/>
    <property type="match status" value="1"/>
</dbReference>
<dbReference type="GO" id="GO:0005829">
    <property type="term" value="C:cytosol"/>
    <property type="evidence" value="ECO:0007669"/>
    <property type="project" value="TreeGrafter"/>
</dbReference>
<comment type="caution">
    <text evidence="8">The sequence shown here is derived from an EMBL/GenBank/DDBJ whole genome shotgun (WGS) entry which is preliminary data.</text>
</comment>
<dbReference type="GO" id="GO:0016274">
    <property type="term" value="F:protein-arginine N-methyltransferase activity"/>
    <property type="evidence" value="ECO:0007669"/>
    <property type="project" value="InterPro"/>
</dbReference>
<dbReference type="InterPro" id="IPR035075">
    <property type="entry name" value="PRMT5"/>
</dbReference>